<dbReference type="RefSeq" id="XP_018294581.1">
    <property type="nucleotide sequence ID" value="XM_018433698.1"/>
</dbReference>
<keyword evidence="2" id="KW-1185">Reference proteome</keyword>
<organism evidence="1 2">
    <name type="scientific">Phycomyces blakesleeanus (strain ATCC 8743b / DSM 1359 / FGSC 10004 / NBRC 33097 / NRRL 1555)</name>
    <dbReference type="NCBI Taxonomy" id="763407"/>
    <lineage>
        <taxon>Eukaryota</taxon>
        <taxon>Fungi</taxon>
        <taxon>Fungi incertae sedis</taxon>
        <taxon>Mucoromycota</taxon>
        <taxon>Mucoromycotina</taxon>
        <taxon>Mucoromycetes</taxon>
        <taxon>Mucorales</taxon>
        <taxon>Phycomycetaceae</taxon>
        <taxon>Phycomyces</taxon>
    </lineage>
</organism>
<proteinExistence type="predicted"/>
<reference evidence="2" key="1">
    <citation type="submission" date="2015-06" db="EMBL/GenBank/DDBJ databases">
        <title>Expansion of signal transduction pathways in fungi by whole-genome duplication.</title>
        <authorList>
            <consortium name="DOE Joint Genome Institute"/>
            <person name="Corrochano L.M."/>
            <person name="Kuo A."/>
            <person name="Marcet-Houben M."/>
            <person name="Polaino S."/>
            <person name="Salamov A."/>
            <person name="Villalobos J.M."/>
            <person name="Alvarez M.I."/>
            <person name="Avalos J."/>
            <person name="Benito E.P."/>
            <person name="Benoit I."/>
            <person name="Burger G."/>
            <person name="Camino L.P."/>
            <person name="Canovas D."/>
            <person name="Cerda-Olmedo E."/>
            <person name="Cheng J.-F."/>
            <person name="Dominguez A."/>
            <person name="Elias M."/>
            <person name="Eslava A.P."/>
            <person name="Glaser F."/>
            <person name="Grimwood J."/>
            <person name="Gutierrez G."/>
            <person name="Heitman J."/>
            <person name="Henrissat B."/>
            <person name="Iturriaga E.A."/>
            <person name="Lang B.F."/>
            <person name="Lavin J.L."/>
            <person name="Lee S."/>
            <person name="Li W."/>
            <person name="Lindquist E."/>
            <person name="Lopez-Garcia S."/>
            <person name="Luque E.M."/>
            <person name="Marcos A.T."/>
            <person name="Martin J."/>
            <person name="McCluskey K."/>
            <person name="Medina H.R."/>
            <person name="Miralles-Duran A."/>
            <person name="Miyazaki A."/>
            <person name="Munoz-Torres E."/>
            <person name="Oguiza J.A."/>
            <person name="Ohm R."/>
            <person name="Olmedo M."/>
            <person name="Orejas M."/>
            <person name="Ortiz-Castellanos L."/>
            <person name="Pisabarro A.G."/>
            <person name="Rodriguez-Romero J."/>
            <person name="Ruiz-Herrera J."/>
            <person name="Ruiz-Vazquez R."/>
            <person name="Sanz C."/>
            <person name="Schackwitz W."/>
            <person name="Schmutz J."/>
            <person name="Shahriari M."/>
            <person name="Shelest E."/>
            <person name="Silva-Franco F."/>
            <person name="Soanes D."/>
            <person name="Syed K."/>
            <person name="Tagua V.G."/>
            <person name="Talbot N.J."/>
            <person name="Thon M."/>
            <person name="De vries R.P."/>
            <person name="Wiebenga A."/>
            <person name="Yadav J.S."/>
            <person name="Braun E.L."/>
            <person name="Baker S."/>
            <person name="Garre V."/>
            <person name="Horwitz B."/>
            <person name="Torres-Martinez S."/>
            <person name="Idnurm A."/>
            <person name="Herrera-Estrella A."/>
            <person name="Gabaldon T."/>
            <person name="Grigoriev I.V."/>
        </authorList>
    </citation>
    <scope>NUCLEOTIDE SEQUENCE [LARGE SCALE GENOMIC DNA]</scope>
    <source>
        <strain evidence="2">NRRL 1555(-)</strain>
    </source>
</reference>
<feature type="non-terminal residue" evidence="1">
    <location>
        <position position="110"/>
    </location>
</feature>
<dbReference type="GeneID" id="28994604"/>
<gene>
    <name evidence="1" type="ORF">PHYBLDRAFT_157933</name>
</gene>
<dbReference type="EMBL" id="KV440975">
    <property type="protein sequence ID" value="OAD76541.1"/>
    <property type="molecule type" value="Genomic_DNA"/>
</dbReference>
<accession>A0A163AY33</accession>
<sequence length="110" mass="12994">QFSEINEEFKKKYDHKNILIDIPKGTHVKVRLQHRPNKLPPIYEGLYKVVRRNKGGSYELKVEQGELLHRNYTPSELKMATIDKSTIENELYEVEDIRDHRGAAGEREYL</sequence>
<dbReference type="VEuPathDB" id="FungiDB:PHYBLDRAFT_157933"/>
<feature type="non-terminal residue" evidence="1">
    <location>
        <position position="1"/>
    </location>
</feature>
<dbReference type="Proteomes" id="UP000077315">
    <property type="component" value="Unassembled WGS sequence"/>
</dbReference>
<dbReference type="STRING" id="763407.A0A163AY33"/>
<name>A0A163AY33_PHYB8</name>
<dbReference type="AlphaFoldDB" id="A0A163AY33"/>
<evidence type="ECO:0000313" key="2">
    <source>
        <dbReference type="Proteomes" id="UP000077315"/>
    </source>
</evidence>
<protein>
    <submittedName>
        <fullName evidence="1">Uncharacterized protein</fullName>
    </submittedName>
</protein>
<dbReference type="InParanoid" id="A0A163AY33"/>
<dbReference type="OrthoDB" id="2231705at2759"/>
<evidence type="ECO:0000313" key="1">
    <source>
        <dbReference type="EMBL" id="OAD76541.1"/>
    </source>
</evidence>